<dbReference type="InterPro" id="IPR011060">
    <property type="entry name" value="RibuloseP-bd_barrel"/>
</dbReference>
<evidence type="ECO:0000256" key="3">
    <source>
        <dbReference type="ARBA" id="ARBA00012043"/>
    </source>
</evidence>
<dbReference type="InterPro" id="IPR036052">
    <property type="entry name" value="TrpB-like_PALP_sf"/>
</dbReference>
<evidence type="ECO:0000256" key="7">
    <source>
        <dbReference type="ARBA" id="ARBA00023141"/>
    </source>
</evidence>
<dbReference type="GO" id="GO:0005737">
    <property type="term" value="C:cytoplasm"/>
    <property type="evidence" value="ECO:0007669"/>
    <property type="project" value="TreeGrafter"/>
</dbReference>
<comment type="pathway">
    <text evidence="2">Amino-acid biosynthesis; L-tryptophan biosynthesis; L-tryptophan from chorismate: step 5/5.</text>
</comment>
<evidence type="ECO:0000256" key="5">
    <source>
        <dbReference type="ARBA" id="ARBA00022822"/>
    </source>
</evidence>
<dbReference type="PANTHER" id="PTHR48077:SF3">
    <property type="entry name" value="TRYPTOPHAN SYNTHASE"/>
    <property type="match status" value="1"/>
</dbReference>
<dbReference type="InterPro" id="IPR013785">
    <property type="entry name" value="Aldolase_TIM"/>
</dbReference>
<evidence type="ECO:0000256" key="9">
    <source>
        <dbReference type="ARBA" id="ARBA00049047"/>
    </source>
</evidence>
<reference evidence="12" key="2">
    <citation type="submission" date="2015-01" db="EMBL/GenBank/DDBJ databases">
        <title>Evolutionary Origins and Diversification of the Mycorrhizal Mutualists.</title>
        <authorList>
            <consortium name="DOE Joint Genome Institute"/>
            <consortium name="Mycorrhizal Genomics Consortium"/>
            <person name="Kohler A."/>
            <person name="Kuo A."/>
            <person name="Nagy L.G."/>
            <person name="Floudas D."/>
            <person name="Copeland A."/>
            <person name="Barry K.W."/>
            <person name="Cichocki N."/>
            <person name="Veneault-Fourrey C."/>
            <person name="LaButti K."/>
            <person name="Lindquist E.A."/>
            <person name="Lipzen A."/>
            <person name="Lundell T."/>
            <person name="Morin E."/>
            <person name="Murat C."/>
            <person name="Riley R."/>
            <person name="Ohm R."/>
            <person name="Sun H."/>
            <person name="Tunlid A."/>
            <person name="Henrissat B."/>
            <person name="Grigoriev I.V."/>
            <person name="Hibbett D.S."/>
            <person name="Martin F."/>
        </authorList>
    </citation>
    <scope>NUCLEOTIDE SEQUENCE [LARGE SCALE GENOMIC DNA]</scope>
    <source>
        <strain evidence="12">Marx 270</strain>
    </source>
</reference>
<dbReference type="PANTHER" id="PTHR48077">
    <property type="entry name" value="TRYPTOPHAN SYNTHASE-RELATED"/>
    <property type="match status" value="1"/>
</dbReference>
<evidence type="ECO:0000256" key="1">
    <source>
        <dbReference type="ARBA" id="ARBA00001933"/>
    </source>
</evidence>
<dbReference type="AlphaFoldDB" id="A0A0C3K9Y8"/>
<dbReference type="Pfam" id="PF00290">
    <property type="entry name" value="Trp_syntA"/>
    <property type="match status" value="1"/>
</dbReference>
<proteinExistence type="predicted"/>
<keyword evidence="4" id="KW-0028">Amino-acid biosynthesis</keyword>
<dbReference type="EC" id="4.2.1.20" evidence="3"/>
<dbReference type="InParanoid" id="A0A0C3K9Y8"/>
<organism evidence="11 12">
    <name type="scientific">Pisolithus tinctorius Marx 270</name>
    <dbReference type="NCBI Taxonomy" id="870435"/>
    <lineage>
        <taxon>Eukaryota</taxon>
        <taxon>Fungi</taxon>
        <taxon>Dikarya</taxon>
        <taxon>Basidiomycota</taxon>
        <taxon>Agaricomycotina</taxon>
        <taxon>Agaricomycetes</taxon>
        <taxon>Agaricomycetidae</taxon>
        <taxon>Boletales</taxon>
        <taxon>Sclerodermatineae</taxon>
        <taxon>Pisolithaceae</taxon>
        <taxon>Pisolithus</taxon>
    </lineage>
</organism>
<dbReference type="SUPFAM" id="SSF53686">
    <property type="entry name" value="Tryptophan synthase beta subunit-like PLP-dependent enzymes"/>
    <property type="match status" value="1"/>
</dbReference>
<dbReference type="OrthoDB" id="10050244at2759"/>
<evidence type="ECO:0000256" key="10">
    <source>
        <dbReference type="SAM" id="MobiDB-lite"/>
    </source>
</evidence>
<evidence type="ECO:0000256" key="6">
    <source>
        <dbReference type="ARBA" id="ARBA00022898"/>
    </source>
</evidence>
<evidence type="ECO:0000313" key="11">
    <source>
        <dbReference type="EMBL" id="KIO06407.1"/>
    </source>
</evidence>
<evidence type="ECO:0000256" key="2">
    <source>
        <dbReference type="ARBA" id="ARBA00004733"/>
    </source>
</evidence>
<dbReference type="UniPathway" id="UPA00035">
    <property type="reaction ID" value="UER00044"/>
</dbReference>
<gene>
    <name evidence="11" type="ORF">M404DRAFT_24638</name>
</gene>
<keyword evidence="12" id="KW-1185">Reference proteome</keyword>
<dbReference type="GO" id="GO:0004834">
    <property type="term" value="F:tryptophan synthase activity"/>
    <property type="evidence" value="ECO:0007669"/>
    <property type="project" value="UniProtKB-EC"/>
</dbReference>
<dbReference type="Proteomes" id="UP000054217">
    <property type="component" value="Unassembled WGS sequence"/>
</dbReference>
<dbReference type="STRING" id="870435.A0A0C3K9Y8"/>
<keyword evidence="7" id="KW-0057">Aromatic amino acid biosynthesis</keyword>
<dbReference type="SUPFAM" id="SSF51366">
    <property type="entry name" value="Ribulose-phoshate binding barrel"/>
    <property type="match status" value="1"/>
</dbReference>
<protein>
    <recommendedName>
        <fullName evidence="3">tryptophan synthase</fullName>
        <ecNumber evidence="3">4.2.1.20</ecNumber>
    </recommendedName>
</protein>
<evidence type="ECO:0000256" key="8">
    <source>
        <dbReference type="ARBA" id="ARBA00023239"/>
    </source>
</evidence>
<evidence type="ECO:0000256" key="4">
    <source>
        <dbReference type="ARBA" id="ARBA00022605"/>
    </source>
</evidence>
<keyword evidence="8" id="KW-0456">Lyase</keyword>
<sequence length="381" mass="41263">MGTTGTSVKRFVNSEFPEIIAPIRKHTSVPLAVGFGVATRVHFDADAEAGADDVVVGSHIVFLIKEAPAGQVPQVVEDSRDHRPPTPPLPEFKALNTIPPSLPGCLDRLKWRFSPRASPARRPLEKARNATRNDPTFWAECESHPSKPYFAESDQGHIKITNAAGQVLLAKRLGKLRVVAEMGAGQHGDARRQALNVFRIKMPDTKVVPVESGSKTLKDAASEAMEDWVRNLATTHFLVGSYVKSKQQMKEATGKLRDVVVACVRGGSNSIGSFCGFIPDSPLHLVGIGTENGDGYMDKCIDGGCHGATLARGKSPVLQRARIYVLQDPASQIVETHSISIESDCPGVGPERSWLKHSGHAGYEVAMDEEALRGFRLLHST</sequence>
<dbReference type="HOGENOM" id="CLU_016734_3_0_1"/>
<accession>A0A0C3K9Y8</accession>
<comment type="catalytic activity">
    <reaction evidence="9">
        <text>(1S,2R)-1-C-(indol-3-yl)glycerol 3-phosphate + L-serine = D-glyceraldehyde 3-phosphate + L-tryptophan + H2O</text>
        <dbReference type="Rhea" id="RHEA:10532"/>
        <dbReference type="ChEBI" id="CHEBI:15377"/>
        <dbReference type="ChEBI" id="CHEBI:33384"/>
        <dbReference type="ChEBI" id="CHEBI:57912"/>
        <dbReference type="ChEBI" id="CHEBI:58866"/>
        <dbReference type="ChEBI" id="CHEBI:59776"/>
        <dbReference type="EC" id="4.2.1.20"/>
    </reaction>
</comment>
<keyword evidence="5" id="KW-0822">Tryptophan biosynthesis</keyword>
<reference evidence="11 12" key="1">
    <citation type="submission" date="2014-04" db="EMBL/GenBank/DDBJ databases">
        <authorList>
            <consortium name="DOE Joint Genome Institute"/>
            <person name="Kuo A."/>
            <person name="Kohler A."/>
            <person name="Costa M.D."/>
            <person name="Nagy L.G."/>
            <person name="Floudas D."/>
            <person name="Copeland A."/>
            <person name="Barry K.W."/>
            <person name="Cichocki N."/>
            <person name="Veneault-Fourrey C."/>
            <person name="LaButti K."/>
            <person name="Lindquist E.A."/>
            <person name="Lipzen A."/>
            <person name="Lundell T."/>
            <person name="Morin E."/>
            <person name="Murat C."/>
            <person name="Sun H."/>
            <person name="Tunlid A."/>
            <person name="Henrissat B."/>
            <person name="Grigoriev I.V."/>
            <person name="Hibbett D.S."/>
            <person name="Martin F."/>
            <person name="Nordberg H.P."/>
            <person name="Cantor M.N."/>
            <person name="Hua S.X."/>
        </authorList>
    </citation>
    <scope>NUCLEOTIDE SEQUENCE [LARGE SCALE GENOMIC DNA]</scope>
    <source>
        <strain evidence="11 12">Marx 270</strain>
    </source>
</reference>
<keyword evidence="6" id="KW-0663">Pyridoxal phosphate</keyword>
<name>A0A0C3K9Y8_PISTI</name>
<feature type="region of interest" description="Disordered" evidence="10">
    <location>
        <begin position="73"/>
        <end position="94"/>
    </location>
</feature>
<dbReference type="InterPro" id="IPR002028">
    <property type="entry name" value="Trp_synthase_suA"/>
</dbReference>
<dbReference type="Gene3D" id="3.20.20.70">
    <property type="entry name" value="Aldolase class I"/>
    <property type="match status" value="1"/>
</dbReference>
<dbReference type="EMBL" id="KN831963">
    <property type="protein sequence ID" value="KIO06407.1"/>
    <property type="molecule type" value="Genomic_DNA"/>
</dbReference>
<dbReference type="Gene3D" id="3.40.50.1100">
    <property type="match status" value="2"/>
</dbReference>
<dbReference type="InterPro" id="IPR023026">
    <property type="entry name" value="Trp_synth_beta/beta-like"/>
</dbReference>
<comment type="cofactor">
    <cofactor evidence="1">
        <name>pyridoxal 5'-phosphate</name>
        <dbReference type="ChEBI" id="CHEBI:597326"/>
    </cofactor>
</comment>
<evidence type="ECO:0000313" key="12">
    <source>
        <dbReference type="Proteomes" id="UP000054217"/>
    </source>
</evidence>